<accession>A0ABW9GKI3</accession>
<evidence type="ECO:0000313" key="1">
    <source>
        <dbReference type="EMBL" id="MFM4891661.1"/>
    </source>
</evidence>
<organism evidence="1 2">
    <name type="scientific">Aeromonas bivalvium</name>
    <dbReference type="NCBI Taxonomy" id="440079"/>
    <lineage>
        <taxon>Bacteria</taxon>
        <taxon>Pseudomonadati</taxon>
        <taxon>Pseudomonadota</taxon>
        <taxon>Gammaproteobacteria</taxon>
        <taxon>Aeromonadales</taxon>
        <taxon>Aeromonadaceae</taxon>
        <taxon>Aeromonas</taxon>
    </lineage>
</organism>
<gene>
    <name evidence="1" type="ORF">ACEUDJ_02015</name>
</gene>
<dbReference type="EMBL" id="JBGXBU010000001">
    <property type="protein sequence ID" value="MFM4891661.1"/>
    <property type="molecule type" value="Genomic_DNA"/>
</dbReference>
<name>A0ABW9GKI3_9GAMM</name>
<dbReference type="Proteomes" id="UP001630969">
    <property type="component" value="Unassembled WGS sequence"/>
</dbReference>
<dbReference type="InterPro" id="IPR010710">
    <property type="entry name" value="DUF1289"/>
</dbReference>
<dbReference type="RefSeq" id="WP_408787747.1">
    <property type="nucleotide sequence ID" value="NZ_JBGXBU010000001.1"/>
</dbReference>
<sequence length="134" mass="13763">MASPCVGRCQLEGDSCLGCGRTLAEIASWSTLTQAQQLAIMATLATRPTGQGVMRVVPQTQGTGAQAEVSTETGLPASTHLCPGCGEAAYCALSAGQGIGDCWCSQLPAIAMSEAPACWCRACLVRAIEARDAR</sequence>
<evidence type="ECO:0000313" key="2">
    <source>
        <dbReference type="Proteomes" id="UP001630969"/>
    </source>
</evidence>
<comment type="caution">
    <text evidence="1">The sequence shown here is derived from an EMBL/GenBank/DDBJ whole genome shotgun (WGS) entry which is preliminary data.</text>
</comment>
<protein>
    <submittedName>
        <fullName evidence="1">DUF1289 domain-containing protein</fullName>
    </submittedName>
</protein>
<keyword evidence="2" id="KW-1185">Reference proteome</keyword>
<proteinExistence type="predicted"/>
<dbReference type="Pfam" id="PF06945">
    <property type="entry name" value="DUF1289"/>
    <property type="match status" value="1"/>
</dbReference>
<reference evidence="1 2" key="1">
    <citation type="submission" date="2024-09" db="EMBL/GenBank/DDBJ databases">
        <title>Aeromonas strains Genome sequencing and assembly.</title>
        <authorList>
            <person name="Hu X."/>
            <person name="Tang B."/>
        </authorList>
    </citation>
    <scope>NUCLEOTIDE SEQUENCE [LARGE SCALE GENOMIC DNA]</scope>
    <source>
        <strain evidence="1 2">NB23SCDHY001</strain>
    </source>
</reference>
<dbReference type="GeneID" id="97218836"/>